<proteinExistence type="inferred from homology"/>
<evidence type="ECO:0000256" key="6">
    <source>
        <dbReference type="ARBA" id="ARBA00022989"/>
    </source>
</evidence>
<evidence type="ECO:0000256" key="2">
    <source>
        <dbReference type="ARBA" id="ARBA00009843"/>
    </source>
</evidence>
<accession>A0ABP3E6B3</accession>
<keyword evidence="11" id="KW-1185">Reference proteome</keyword>
<dbReference type="InterPro" id="IPR000802">
    <property type="entry name" value="Arsenical_pump_ArsB"/>
</dbReference>
<feature type="transmembrane region" description="Helical" evidence="8">
    <location>
        <begin position="315"/>
        <end position="335"/>
    </location>
</feature>
<evidence type="ECO:0000256" key="4">
    <source>
        <dbReference type="ARBA" id="ARBA00022475"/>
    </source>
</evidence>
<evidence type="ECO:0000256" key="1">
    <source>
        <dbReference type="ARBA" id="ARBA00004651"/>
    </source>
</evidence>
<feature type="transmembrane region" description="Helical" evidence="8">
    <location>
        <begin position="6"/>
        <end position="21"/>
    </location>
</feature>
<dbReference type="InterPro" id="IPR004680">
    <property type="entry name" value="Cit_transptr-like_dom"/>
</dbReference>
<dbReference type="PANTHER" id="PTHR43568">
    <property type="entry name" value="P PROTEIN"/>
    <property type="match status" value="1"/>
</dbReference>
<evidence type="ECO:0000256" key="3">
    <source>
        <dbReference type="ARBA" id="ARBA00022448"/>
    </source>
</evidence>
<reference evidence="11" key="1">
    <citation type="journal article" date="2019" name="Int. J. Syst. Evol. Microbiol.">
        <title>The Global Catalogue of Microorganisms (GCM) 10K type strain sequencing project: providing services to taxonomists for standard genome sequencing and annotation.</title>
        <authorList>
            <consortium name="The Broad Institute Genomics Platform"/>
            <consortium name="The Broad Institute Genome Sequencing Center for Infectious Disease"/>
            <person name="Wu L."/>
            <person name="Ma J."/>
        </authorList>
    </citation>
    <scope>NUCLEOTIDE SEQUENCE [LARGE SCALE GENOMIC DNA]</scope>
    <source>
        <strain evidence="11">JCM 3380</strain>
    </source>
</reference>
<keyword evidence="5 8" id="KW-0812">Transmembrane</keyword>
<dbReference type="CDD" id="cd01116">
    <property type="entry name" value="P_permease"/>
    <property type="match status" value="1"/>
</dbReference>
<feature type="domain" description="Citrate transporter-like" evidence="9">
    <location>
        <begin position="16"/>
        <end position="371"/>
    </location>
</feature>
<feature type="transmembrane region" description="Helical" evidence="8">
    <location>
        <begin position="176"/>
        <end position="199"/>
    </location>
</feature>
<dbReference type="Pfam" id="PF03600">
    <property type="entry name" value="CitMHS"/>
    <property type="match status" value="1"/>
</dbReference>
<dbReference type="EMBL" id="BAAABU010000019">
    <property type="protein sequence ID" value="GAA0251517.1"/>
    <property type="molecule type" value="Genomic_DNA"/>
</dbReference>
<keyword evidence="4" id="KW-1003">Cell membrane</keyword>
<dbReference type="InterPro" id="IPR051475">
    <property type="entry name" value="Diverse_Ion_Transporter"/>
</dbReference>
<protein>
    <submittedName>
        <fullName evidence="10">ArsB/NhaD family transporter</fullName>
    </submittedName>
</protein>
<organism evidence="10 11">
    <name type="scientific">Saccharothrix mutabilis subsp. mutabilis</name>
    <dbReference type="NCBI Taxonomy" id="66855"/>
    <lineage>
        <taxon>Bacteria</taxon>
        <taxon>Bacillati</taxon>
        <taxon>Actinomycetota</taxon>
        <taxon>Actinomycetes</taxon>
        <taxon>Pseudonocardiales</taxon>
        <taxon>Pseudonocardiaceae</taxon>
        <taxon>Saccharothrix</taxon>
    </lineage>
</organism>
<dbReference type="RefSeq" id="WP_343937293.1">
    <property type="nucleotide sequence ID" value="NZ_BAAABU010000019.1"/>
</dbReference>
<feature type="transmembrane region" description="Helical" evidence="8">
    <location>
        <begin position="96"/>
        <end position="113"/>
    </location>
</feature>
<evidence type="ECO:0000256" key="7">
    <source>
        <dbReference type="ARBA" id="ARBA00023136"/>
    </source>
</evidence>
<keyword evidence="3" id="KW-0813">Transport</keyword>
<feature type="transmembrane region" description="Helical" evidence="8">
    <location>
        <begin position="61"/>
        <end position="84"/>
    </location>
</feature>
<evidence type="ECO:0000313" key="10">
    <source>
        <dbReference type="EMBL" id="GAA0251517.1"/>
    </source>
</evidence>
<gene>
    <name evidence="10" type="ORF">GCM10010492_59890</name>
</gene>
<feature type="transmembrane region" description="Helical" evidence="8">
    <location>
        <begin position="227"/>
        <end position="248"/>
    </location>
</feature>
<feature type="transmembrane region" description="Helical" evidence="8">
    <location>
        <begin position="254"/>
        <end position="271"/>
    </location>
</feature>
<feature type="transmembrane region" description="Helical" evidence="8">
    <location>
        <begin position="28"/>
        <end position="49"/>
    </location>
</feature>
<name>A0ABP3E6B3_9PSEU</name>
<comment type="subcellular location">
    <subcellularLocation>
        <location evidence="1">Cell membrane</location>
        <topology evidence="1">Multi-pass membrane protein</topology>
    </subcellularLocation>
</comment>
<comment type="caution">
    <text evidence="10">The sequence shown here is derived from an EMBL/GenBank/DDBJ whole genome shotgun (WGS) entry which is preliminary data.</text>
</comment>
<evidence type="ECO:0000256" key="8">
    <source>
        <dbReference type="SAM" id="Phobius"/>
    </source>
</evidence>
<evidence type="ECO:0000259" key="9">
    <source>
        <dbReference type="Pfam" id="PF03600"/>
    </source>
</evidence>
<feature type="transmembrane region" description="Helical" evidence="8">
    <location>
        <begin position="405"/>
        <end position="426"/>
    </location>
</feature>
<comment type="similarity">
    <text evidence="2">Belongs to the CitM (TC 2.A.11) transporter family.</text>
</comment>
<keyword evidence="7 8" id="KW-0472">Membrane</keyword>
<keyword evidence="6 8" id="KW-1133">Transmembrane helix</keyword>
<evidence type="ECO:0000313" key="11">
    <source>
        <dbReference type="Proteomes" id="UP001500416"/>
    </source>
</evidence>
<feature type="transmembrane region" description="Helical" evidence="8">
    <location>
        <begin position="283"/>
        <end position="303"/>
    </location>
</feature>
<dbReference type="PANTHER" id="PTHR43568:SF1">
    <property type="entry name" value="P PROTEIN"/>
    <property type="match status" value="1"/>
</dbReference>
<sequence length="432" mass="45529">MTLSQVLSVVVFIGAYILIATERVHRVAAALGGAALMLALGLTNGETAFHSLDAGVDWNVVFLLLGMMIIVGVIKQTGLFEYLAIAAAKRAKGKPYAMLVMLVVITAVASAALDNVTTVLLIAPVTFLVCDRLGLNPIPFLIAEVMASNIGGTATLIGDPPNIIIASRAGFSFNDFLVHLAPFVVVMMVVFVVVCRWLFRDAFHYDEKRVAEVMALSEREAIRNRTLLVQSLVVLALVLVGFTLHSALHVEPSVVALLGAGLLVLISKVTTEEAIADVEWETLVFFMGLFVMVGALVKTGVIGEVSRALADAVSGQPLVAVMALLGISALLSAIVDNIPYVATMSPIVGDLVAAQGGTAQAESLWWSLALGADLGGNATAVGASANVVVLGLAARNGTPISFWTFTRYGLVVATLSILLAAPYLWLRYFVLA</sequence>
<evidence type="ECO:0000256" key="5">
    <source>
        <dbReference type="ARBA" id="ARBA00022692"/>
    </source>
</evidence>
<dbReference type="PRINTS" id="PR00758">
    <property type="entry name" value="ARSENICPUMP"/>
</dbReference>
<dbReference type="Proteomes" id="UP001500416">
    <property type="component" value="Unassembled WGS sequence"/>
</dbReference>